<keyword evidence="8" id="KW-1185">Reference proteome</keyword>
<comment type="caution">
    <text evidence="7">The sequence shown here is derived from an EMBL/GenBank/DDBJ whole genome shotgun (WGS) entry which is preliminary data.</text>
</comment>
<dbReference type="SUPFAM" id="SSF48452">
    <property type="entry name" value="TPR-like"/>
    <property type="match status" value="1"/>
</dbReference>
<proteinExistence type="inferred from homology"/>
<dbReference type="GO" id="GO:0003677">
    <property type="term" value="F:DNA binding"/>
    <property type="evidence" value="ECO:0007669"/>
    <property type="project" value="UniProtKB-KW"/>
</dbReference>
<sequence length="568" mass="60585">MRYELLGPVRAWRDDVEVELGPPQQRAALAVLLLQGGTPLSPSQLVSALWSGAEPRAAIGMVRSYVSRLRHAGVPIVSSAGGYALTAPALDLTEFQRLLAAARAGAPAAPTLRQALALWHGTPLSGLNGDYAEAERVRLAELRLTAREDLAAADIAEGRHAEAAVDLADLIAEQPLRERPRELQMLALYRSGRQAEALAVFTRTQQLLESELGLYPGPELKEMQRRILAADPSLALVSTGPSQLPPPLPEFTGRTGELATLVASLKPSSSSVPVLGIEGLAAIGKTTLAVHAAHEVAESFPDGRLFVDLSASEDPLAELLRGIGVFSLPPSPSERAALWRARTTGLKVLVVLDDARTEEEIRPLTPGPAGPALIITARRRLYGLPHTHWTKLGGLTPADSLALLERLIGHERVAHDLPASQTLAARTAGFPQVIQAVAARLAARPAWTMAEALTRLGRPAPGAPVTPPECWAIEKPYESALSQLTPAQSRAFSLLASPTPLSVATAASVLELPLADAAVLLESLVDAHLLEPFGTDRYRYEEPLLTFALARWAESMQAAETCRSCQRG</sequence>
<dbReference type="CDD" id="cd15831">
    <property type="entry name" value="BTAD"/>
    <property type="match status" value="1"/>
</dbReference>
<evidence type="ECO:0000259" key="6">
    <source>
        <dbReference type="SMART" id="SM01043"/>
    </source>
</evidence>
<keyword evidence="2" id="KW-0805">Transcription regulation</keyword>
<evidence type="ECO:0000256" key="2">
    <source>
        <dbReference type="ARBA" id="ARBA00023015"/>
    </source>
</evidence>
<dbReference type="SMART" id="SM00862">
    <property type="entry name" value="Trans_reg_C"/>
    <property type="match status" value="1"/>
</dbReference>
<dbReference type="InterPro" id="IPR005158">
    <property type="entry name" value="BTAD"/>
</dbReference>
<dbReference type="PANTHER" id="PTHR35807:SF1">
    <property type="entry name" value="TRANSCRIPTIONAL REGULATOR REDD"/>
    <property type="match status" value="1"/>
</dbReference>
<feature type="domain" description="Bacterial transcriptional activator" evidence="6">
    <location>
        <begin position="90"/>
        <end position="228"/>
    </location>
</feature>
<evidence type="ECO:0000256" key="3">
    <source>
        <dbReference type="ARBA" id="ARBA00023125"/>
    </source>
</evidence>
<evidence type="ECO:0000256" key="1">
    <source>
        <dbReference type="ARBA" id="ARBA00005820"/>
    </source>
</evidence>
<organism evidence="7 8">
    <name type="scientific">Amycolatopsis lexingtonensis</name>
    <dbReference type="NCBI Taxonomy" id="218822"/>
    <lineage>
        <taxon>Bacteria</taxon>
        <taxon>Bacillati</taxon>
        <taxon>Actinomycetota</taxon>
        <taxon>Actinomycetes</taxon>
        <taxon>Pseudonocardiales</taxon>
        <taxon>Pseudonocardiaceae</taxon>
        <taxon>Amycolatopsis</taxon>
    </lineage>
</organism>
<evidence type="ECO:0000256" key="4">
    <source>
        <dbReference type="ARBA" id="ARBA00023163"/>
    </source>
</evidence>
<gene>
    <name evidence="7" type="ORF">H4696_000227</name>
</gene>
<dbReference type="PANTHER" id="PTHR35807">
    <property type="entry name" value="TRANSCRIPTIONAL REGULATOR REDD-RELATED"/>
    <property type="match status" value="1"/>
</dbReference>
<dbReference type="RefSeq" id="WP_192781987.1">
    <property type="nucleotide sequence ID" value="NZ_JADBEG010000001.1"/>
</dbReference>
<dbReference type="InterPro" id="IPR001867">
    <property type="entry name" value="OmpR/PhoB-type_DNA-bd"/>
</dbReference>
<dbReference type="Proteomes" id="UP000631670">
    <property type="component" value="Unassembled WGS sequence"/>
</dbReference>
<evidence type="ECO:0000259" key="5">
    <source>
        <dbReference type="SMART" id="SM00862"/>
    </source>
</evidence>
<dbReference type="SMART" id="SM01043">
    <property type="entry name" value="BTAD"/>
    <property type="match status" value="1"/>
</dbReference>
<feature type="domain" description="OmpR/PhoB-type" evidence="5">
    <location>
        <begin position="15"/>
        <end position="85"/>
    </location>
</feature>
<dbReference type="Gene3D" id="1.10.10.10">
    <property type="entry name" value="Winged helix-like DNA-binding domain superfamily/Winged helix DNA-binding domain"/>
    <property type="match status" value="1"/>
</dbReference>
<dbReference type="Pfam" id="PF03704">
    <property type="entry name" value="BTAD"/>
    <property type="match status" value="1"/>
</dbReference>
<keyword evidence="4" id="KW-0804">Transcription</keyword>
<protein>
    <submittedName>
        <fullName evidence="7">DNA-binding SARP family transcriptional activator</fullName>
    </submittedName>
</protein>
<dbReference type="InterPro" id="IPR036388">
    <property type="entry name" value="WH-like_DNA-bd_sf"/>
</dbReference>
<dbReference type="InterPro" id="IPR011990">
    <property type="entry name" value="TPR-like_helical_dom_sf"/>
</dbReference>
<dbReference type="Gene3D" id="1.25.40.10">
    <property type="entry name" value="Tetratricopeptide repeat domain"/>
    <property type="match status" value="1"/>
</dbReference>
<dbReference type="PRINTS" id="PR00364">
    <property type="entry name" value="DISEASERSIST"/>
</dbReference>
<evidence type="ECO:0000313" key="8">
    <source>
        <dbReference type="Proteomes" id="UP000631670"/>
    </source>
</evidence>
<reference evidence="7 8" key="1">
    <citation type="submission" date="2020-10" db="EMBL/GenBank/DDBJ databases">
        <title>Sequencing the genomes of 1000 actinobacteria strains.</title>
        <authorList>
            <person name="Klenk H.-P."/>
        </authorList>
    </citation>
    <scope>NUCLEOTIDE SEQUENCE [LARGE SCALE GENOMIC DNA]</scope>
    <source>
        <strain evidence="7 8">DSM 44653</strain>
    </source>
</reference>
<dbReference type="SUPFAM" id="SSF46894">
    <property type="entry name" value="C-terminal effector domain of the bipartite response regulators"/>
    <property type="match status" value="1"/>
</dbReference>
<name>A0ABR9HQC9_9PSEU</name>
<evidence type="ECO:0000313" key="7">
    <source>
        <dbReference type="EMBL" id="MBE1493127.1"/>
    </source>
</evidence>
<dbReference type="Gene3D" id="3.40.50.300">
    <property type="entry name" value="P-loop containing nucleotide triphosphate hydrolases"/>
    <property type="match status" value="1"/>
</dbReference>
<comment type="similarity">
    <text evidence="1">Belongs to the AfsR/DnrI/RedD regulatory family.</text>
</comment>
<dbReference type="InterPro" id="IPR027417">
    <property type="entry name" value="P-loop_NTPase"/>
</dbReference>
<dbReference type="InterPro" id="IPR051677">
    <property type="entry name" value="AfsR-DnrI-RedD_regulator"/>
</dbReference>
<dbReference type="EMBL" id="JADBEG010000001">
    <property type="protein sequence ID" value="MBE1493127.1"/>
    <property type="molecule type" value="Genomic_DNA"/>
</dbReference>
<dbReference type="SUPFAM" id="SSF52540">
    <property type="entry name" value="P-loop containing nucleoside triphosphate hydrolases"/>
    <property type="match status" value="1"/>
</dbReference>
<keyword evidence="3 7" id="KW-0238">DNA-binding</keyword>
<dbReference type="InterPro" id="IPR016032">
    <property type="entry name" value="Sig_transdc_resp-reg_C-effctor"/>
</dbReference>
<accession>A0ABR9HQC9</accession>